<dbReference type="InterPro" id="IPR001128">
    <property type="entry name" value="Cyt_P450"/>
</dbReference>
<dbReference type="GO" id="GO:0016705">
    <property type="term" value="F:oxidoreductase activity, acting on paired donors, with incorporation or reduction of molecular oxygen"/>
    <property type="evidence" value="ECO:0007669"/>
    <property type="project" value="InterPro"/>
</dbReference>
<protein>
    <submittedName>
        <fullName evidence="11">Cytochrome P450 4c3</fullName>
    </submittedName>
</protein>
<evidence type="ECO:0000256" key="3">
    <source>
        <dbReference type="ARBA" id="ARBA00010617"/>
    </source>
</evidence>
<evidence type="ECO:0000256" key="2">
    <source>
        <dbReference type="ARBA" id="ARBA00004586"/>
    </source>
</evidence>
<dbReference type="PROSITE" id="PS00086">
    <property type="entry name" value="CYTOCHROME_P450"/>
    <property type="match status" value="1"/>
</dbReference>
<keyword evidence="6 9" id="KW-0408">Iron</keyword>
<evidence type="ECO:0000256" key="5">
    <source>
        <dbReference type="ARBA" id="ARBA00022824"/>
    </source>
</evidence>
<evidence type="ECO:0000256" key="8">
    <source>
        <dbReference type="ARBA" id="ARBA00023136"/>
    </source>
</evidence>
<sequence>MDIAVDVEFPLAVFAILKSPNNLRKSFDYTFLSLWLKDGLVTSEGSKWKQRRRIITSAFHFRILEDFVSVFDCQAKYLVKKLQAATRENNSLDIVPYITMCTLDIICDPGCGPIGYFSKTKRGQEFREQAAEMDAFTRKVISERKEERLAKFKNNNSIVNKEADKRKAFMDLLLDLHLSDPKNFTEKDIQEEVDSFMFAGHDTTAVGTSWVLYLLGLHPEVQDKVVEELDRECGDDTPLEEECLKRLKYLECVIKGTKDSITKKVLKILLNVLDYFLNLPDGTKMIAHKESTLMTATVVFYMASFNGSSKDLPSRTFYCTKLQEDIDVNGLKVPKDTTCMLVIYMLHRNPEAFPDPEVFDPDRFLPENCLKRHPFAYCPFSAGPRSCIGQKFAMLEEKVIITNILRSFKIRSLDARDKLHLSAEMVLRSRQGIRLEFTPGIKNIRTSSFEVHQYYRKFHLKQKIFRASFV</sequence>
<evidence type="ECO:0000256" key="9">
    <source>
        <dbReference type="PIRSR" id="PIRSR602401-1"/>
    </source>
</evidence>
<dbReference type="GO" id="GO:0004497">
    <property type="term" value="F:monooxygenase activity"/>
    <property type="evidence" value="ECO:0007669"/>
    <property type="project" value="UniProtKB-KW"/>
</dbReference>
<evidence type="ECO:0000256" key="1">
    <source>
        <dbReference type="ARBA" id="ARBA00001971"/>
    </source>
</evidence>
<evidence type="ECO:0000256" key="4">
    <source>
        <dbReference type="ARBA" id="ARBA00022617"/>
    </source>
</evidence>
<comment type="similarity">
    <text evidence="3 10">Belongs to the cytochrome P450 family.</text>
</comment>
<dbReference type="InterPro" id="IPR002401">
    <property type="entry name" value="Cyt_P450_E_grp-I"/>
</dbReference>
<dbReference type="GO" id="GO:0005789">
    <property type="term" value="C:endoplasmic reticulum membrane"/>
    <property type="evidence" value="ECO:0007669"/>
    <property type="project" value="UniProtKB-SubCell"/>
</dbReference>
<dbReference type="InterPro" id="IPR036396">
    <property type="entry name" value="Cyt_P450_sf"/>
</dbReference>
<organism evidence="11 12">
    <name type="scientific">Caerostris extrusa</name>
    <name type="common">Bark spider</name>
    <name type="synonym">Caerostris bankana</name>
    <dbReference type="NCBI Taxonomy" id="172846"/>
    <lineage>
        <taxon>Eukaryota</taxon>
        <taxon>Metazoa</taxon>
        <taxon>Ecdysozoa</taxon>
        <taxon>Arthropoda</taxon>
        <taxon>Chelicerata</taxon>
        <taxon>Arachnida</taxon>
        <taxon>Araneae</taxon>
        <taxon>Araneomorphae</taxon>
        <taxon>Entelegynae</taxon>
        <taxon>Araneoidea</taxon>
        <taxon>Araneidae</taxon>
        <taxon>Caerostris</taxon>
    </lineage>
</organism>
<dbReference type="CDD" id="cd20628">
    <property type="entry name" value="CYP4"/>
    <property type="match status" value="1"/>
</dbReference>
<dbReference type="PRINTS" id="PR00463">
    <property type="entry name" value="EP450I"/>
</dbReference>
<dbReference type="GO" id="GO:0005506">
    <property type="term" value="F:iron ion binding"/>
    <property type="evidence" value="ECO:0007669"/>
    <property type="project" value="InterPro"/>
</dbReference>
<evidence type="ECO:0000256" key="6">
    <source>
        <dbReference type="ARBA" id="ARBA00023004"/>
    </source>
</evidence>
<reference evidence="11 12" key="1">
    <citation type="submission" date="2021-06" db="EMBL/GenBank/DDBJ databases">
        <title>Caerostris extrusa draft genome.</title>
        <authorList>
            <person name="Kono N."/>
            <person name="Arakawa K."/>
        </authorList>
    </citation>
    <scope>NUCLEOTIDE SEQUENCE [LARGE SCALE GENOMIC DNA]</scope>
</reference>
<dbReference type="InterPro" id="IPR050196">
    <property type="entry name" value="Cytochrome_P450_Monoox"/>
</dbReference>
<keyword evidence="5" id="KW-0256">Endoplasmic reticulum</keyword>
<evidence type="ECO:0000313" key="11">
    <source>
        <dbReference type="EMBL" id="GIY30983.1"/>
    </source>
</evidence>
<dbReference type="Proteomes" id="UP001054945">
    <property type="component" value="Unassembled WGS sequence"/>
</dbReference>
<dbReference type="SUPFAM" id="SSF48264">
    <property type="entry name" value="Cytochrome P450"/>
    <property type="match status" value="1"/>
</dbReference>
<dbReference type="PANTHER" id="PTHR24291">
    <property type="entry name" value="CYTOCHROME P450 FAMILY 4"/>
    <property type="match status" value="1"/>
</dbReference>
<keyword evidence="12" id="KW-1185">Reference proteome</keyword>
<dbReference type="AlphaFoldDB" id="A0AAV4S904"/>
<feature type="binding site" description="axial binding residue" evidence="9">
    <location>
        <position position="387"/>
    </location>
    <ligand>
        <name>heme</name>
        <dbReference type="ChEBI" id="CHEBI:30413"/>
    </ligand>
    <ligandPart>
        <name>Fe</name>
        <dbReference type="ChEBI" id="CHEBI:18248"/>
    </ligandPart>
</feature>
<dbReference type="Pfam" id="PF00067">
    <property type="entry name" value="p450"/>
    <property type="match status" value="3"/>
</dbReference>
<keyword evidence="4 9" id="KW-0349">Heme</keyword>
<evidence type="ECO:0000313" key="12">
    <source>
        <dbReference type="Proteomes" id="UP001054945"/>
    </source>
</evidence>
<evidence type="ECO:0000256" key="10">
    <source>
        <dbReference type="RuleBase" id="RU000461"/>
    </source>
</evidence>
<dbReference type="EMBL" id="BPLR01009302">
    <property type="protein sequence ID" value="GIY30983.1"/>
    <property type="molecule type" value="Genomic_DNA"/>
</dbReference>
<dbReference type="PANTHER" id="PTHR24291:SF189">
    <property type="entry name" value="CYTOCHROME P450 4C3-RELATED"/>
    <property type="match status" value="1"/>
</dbReference>
<name>A0AAV4S904_CAEEX</name>
<keyword evidence="7 10" id="KW-0503">Monooxygenase</keyword>
<dbReference type="PRINTS" id="PR00385">
    <property type="entry name" value="P450"/>
</dbReference>
<comment type="caution">
    <text evidence="11">The sequence shown here is derived from an EMBL/GenBank/DDBJ whole genome shotgun (WGS) entry which is preliminary data.</text>
</comment>
<dbReference type="Gene3D" id="1.10.630.10">
    <property type="entry name" value="Cytochrome P450"/>
    <property type="match status" value="1"/>
</dbReference>
<keyword evidence="9 10" id="KW-0479">Metal-binding</keyword>
<gene>
    <name evidence="11" type="primary">Cyp4c3</name>
    <name evidence="11" type="ORF">CEXT_185591</name>
</gene>
<comment type="cofactor">
    <cofactor evidence="1 9">
        <name>heme</name>
        <dbReference type="ChEBI" id="CHEBI:30413"/>
    </cofactor>
</comment>
<evidence type="ECO:0000256" key="7">
    <source>
        <dbReference type="ARBA" id="ARBA00023033"/>
    </source>
</evidence>
<dbReference type="InterPro" id="IPR017972">
    <property type="entry name" value="Cyt_P450_CS"/>
</dbReference>
<comment type="subcellular location">
    <subcellularLocation>
        <location evidence="2">Endoplasmic reticulum membrane</location>
    </subcellularLocation>
</comment>
<accession>A0AAV4S904</accession>
<keyword evidence="8" id="KW-0472">Membrane</keyword>
<dbReference type="GO" id="GO:0020037">
    <property type="term" value="F:heme binding"/>
    <property type="evidence" value="ECO:0007669"/>
    <property type="project" value="InterPro"/>
</dbReference>
<keyword evidence="10" id="KW-0560">Oxidoreductase</keyword>
<proteinExistence type="inferred from homology"/>